<gene>
    <name evidence="7" type="ORF">CTOB1V02_LOCUS17656</name>
</gene>
<evidence type="ECO:0000256" key="3">
    <source>
        <dbReference type="ARBA" id="ARBA00022679"/>
    </source>
</evidence>
<dbReference type="OrthoDB" id="241340at2759"/>
<keyword evidence="1" id="KW-0963">Cytoplasm</keyword>
<dbReference type="Gene3D" id="3.40.1280.10">
    <property type="match status" value="1"/>
</dbReference>
<dbReference type="PANTHER" id="PTHR42971">
    <property type="entry name" value="TRNA (CYTIDINE(34)-2'-O)-METHYLTRANSFERASE"/>
    <property type="match status" value="1"/>
</dbReference>
<evidence type="ECO:0000256" key="4">
    <source>
        <dbReference type="ARBA" id="ARBA00022691"/>
    </source>
</evidence>
<evidence type="ECO:0000259" key="6">
    <source>
        <dbReference type="Pfam" id="PF00588"/>
    </source>
</evidence>
<dbReference type="GO" id="GO:0003723">
    <property type="term" value="F:RNA binding"/>
    <property type="evidence" value="ECO:0007669"/>
    <property type="project" value="InterPro"/>
</dbReference>
<reference evidence="7" key="1">
    <citation type="submission" date="2020-11" db="EMBL/GenBank/DDBJ databases">
        <authorList>
            <person name="Tran Van P."/>
        </authorList>
    </citation>
    <scope>NUCLEOTIDE SEQUENCE</scope>
</reference>
<name>A0A7R8X2Z8_9CRUS</name>
<proteinExistence type="predicted"/>
<feature type="domain" description="tRNA/rRNA methyltransferase SpoU type" evidence="6">
    <location>
        <begin position="3"/>
        <end position="114"/>
    </location>
</feature>
<dbReference type="PIRSF" id="PIRSF029256">
    <property type="entry name" value="SpoU_TrmH_prd"/>
    <property type="match status" value="1"/>
</dbReference>
<dbReference type="InterPro" id="IPR029028">
    <property type="entry name" value="Alpha/beta_knot_MTases"/>
</dbReference>
<dbReference type="SUPFAM" id="SSF75217">
    <property type="entry name" value="alpha/beta knot"/>
    <property type="match status" value="1"/>
</dbReference>
<dbReference type="GO" id="GO:0008173">
    <property type="term" value="F:RNA methyltransferase activity"/>
    <property type="evidence" value="ECO:0007669"/>
    <property type="project" value="InterPro"/>
</dbReference>
<dbReference type="EMBL" id="OB743938">
    <property type="protein sequence ID" value="CAD7239841.1"/>
    <property type="molecule type" value="Genomic_DNA"/>
</dbReference>
<dbReference type="InterPro" id="IPR001537">
    <property type="entry name" value="SpoU_MeTrfase"/>
</dbReference>
<evidence type="ECO:0000313" key="7">
    <source>
        <dbReference type="EMBL" id="CAD7239841.1"/>
    </source>
</evidence>
<dbReference type="AlphaFoldDB" id="A0A7R8X2Z8"/>
<dbReference type="Pfam" id="PF00588">
    <property type="entry name" value="SpoU_methylase"/>
    <property type="match status" value="1"/>
</dbReference>
<dbReference type="InterPro" id="IPR016914">
    <property type="entry name" value="TrmL"/>
</dbReference>
<keyword evidence="2" id="KW-0489">Methyltransferase</keyword>
<sequence>MAVDLIEPAGFRLDDKSLMRSGMDYVERANLTRHADWTAFETWRAEQNKRLVLLTTASKKPYTCYEFSPDDCIIFGRESAGAPQFIHEVADARLTIPMATEGRSLNLAISVGMVAGEAVRQASIRI</sequence>
<keyword evidence="5" id="KW-0819">tRNA processing</keyword>
<dbReference type="GO" id="GO:0002130">
    <property type="term" value="P:wobble position ribose methylation"/>
    <property type="evidence" value="ECO:0007669"/>
    <property type="project" value="TreeGrafter"/>
</dbReference>
<evidence type="ECO:0000256" key="5">
    <source>
        <dbReference type="ARBA" id="ARBA00022694"/>
    </source>
</evidence>
<evidence type="ECO:0000256" key="2">
    <source>
        <dbReference type="ARBA" id="ARBA00022603"/>
    </source>
</evidence>
<organism evidence="7">
    <name type="scientific">Cyprideis torosa</name>
    <dbReference type="NCBI Taxonomy" id="163714"/>
    <lineage>
        <taxon>Eukaryota</taxon>
        <taxon>Metazoa</taxon>
        <taxon>Ecdysozoa</taxon>
        <taxon>Arthropoda</taxon>
        <taxon>Crustacea</taxon>
        <taxon>Oligostraca</taxon>
        <taxon>Ostracoda</taxon>
        <taxon>Podocopa</taxon>
        <taxon>Podocopida</taxon>
        <taxon>Cytherocopina</taxon>
        <taxon>Cytheroidea</taxon>
        <taxon>Cytherideidae</taxon>
        <taxon>Cyprideis</taxon>
    </lineage>
</organism>
<accession>A0A7R8X2Z8</accession>
<keyword evidence="4" id="KW-0949">S-adenosyl-L-methionine</keyword>
<evidence type="ECO:0000256" key="1">
    <source>
        <dbReference type="ARBA" id="ARBA00022490"/>
    </source>
</evidence>
<keyword evidence="3" id="KW-0808">Transferase</keyword>
<dbReference type="PANTHER" id="PTHR42971:SF1">
    <property type="entry name" value="TRNA (CYTIDINE(34)-2'-O)-METHYLTRANSFERASE"/>
    <property type="match status" value="1"/>
</dbReference>
<protein>
    <recommendedName>
        <fullName evidence="6">tRNA/rRNA methyltransferase SpoU type domain-containing protein</fullName>
    </recommendedName>
</protein>
<dbReference type="InterPro" id="IPR029026">
    <property type="entry name" value="tRNA_m1G_MTases_N"/>
</dbReference>